<dbReference type="Pfam" id="PF05485">
    <property type="entry name" value="THAP"/>
    <property type="match status" value="1"/>
</dbReference>
<keyword evidence="8" id="KW-1185">Reference proteome</keyword>
<comment type="caution">
    <text evidence="7">The sequence shown here is derived from an EMBL/GenBank/DDBJ whole genome shotgun (WGS) entry which is preliminary data.</text>
</comment>
<dbReference type="InterPro" id="IPR038441">
    <property type="entry name" value="THAP_Znf_sf"/>
</dbReference>
<dbReference type="PANTHER" id="PTHR47577:SF2">
    <property type="entry name" value="THAP DOMAIN CONTAINING 9"/>
    <property type="match status" value="1"/>
</dbReference>
<dbReference type="Pfam" id="PF21787">
    <property type="entry name" value="TNP-like_RNaseH_N"/>
    <property type="match status" value="1"/>
</dbReference>
<keyword evidence="2 5" id="KW-0863">Zinc-finger</keyword>
<dbReference type="Pfam" id="PF21788">
    <property type="entry name" value="TNP-like_GBD"/>
    <property type="match status" value="1"/>
</dbReference>
<dbReference type="Proteomes" id="UP001160148">
    <property type="component" value="Unassembled WGS sequence"/>
</dbReference>
<keyword evidence="1" id="KW-0479">Metal-binding</keyword>
<evidence type="ECO:0000259" key="6">
    <source>
        <dbReference type="PROSITE" id="PS50950"/>
    </source>
</evidence>
<evidence type="ECO:0000313" key="7">
    <source>
        <dbReference type="EMBL" id="CAI6376189.1"/>
    </source>
</evidence>
<protein>
    <recommendedName>
        <fullName evidence="6">THAP-type domain-containing protein</fullName>
    </recommendedName>
</protein>
<keyword evidence="4 5" id="KW-0238">DNA-binding</keyword>
<evidence type="ECO:0000313" key="8">
    <source>
        <dbReference type="Proteomes" id="UP001160148"/>
    </source>
</evidence>
<reference evidence="7 8" key="1">
    <citation type="submission" date="2023-01" db="EMBL/GenBank/DDBJ databases">
        <authorList>
            <person name="Whitehead M."/>
        </authorList>
    </citation>
    <scope>NUCLEOTIDE SEQUENCE [LARGE SCALE GENOMIC DNA]</scope>
</reference>
<name>A0AAV0Y5J3_9HEMI</name>
<dbReference type="InterPro" id="IPR006612">
    <property type="entry name" value="THAP_Znf"/>
</dbReference>
<accession>A0AAV0Y5J3</accession>
<sequence length="1042" mass="120191">MVKCIIVGCTSGYKSNIEKVHQFGAPKDSKLRSEWQRCIPRKDFILKDNSYVCEKHFKEEDIIKYWESGSVKVPYTKWKLKEGTIPSIFPGPSYLSNLKKHRKLPAVRHAITPKSKFSNENSEDCINNCSIKQESYLIEDNLYNKLANFQCSPWVKLPMTVENTDICFVIFIANSNSVPTVERSIQVNKQGQVSYAVNGKLIDITEHGIEVAKNIEDFSNNIKKFESIRLCYGSPIANIFPNFPKDLCTKSTKGFLQHRQCLLTIQNCSKDTYCSKCKLLKNVLACREKRKAIGSKEMLEVSPSKKPRIIEMRKKAYALQRKVTITKKKICDLQDELSKSHKDMAEYNEQFIKDKLNGINESQKTMIMECFAASRVKNSKSRRYSENWLMLCLLFNIRSPSAYKYLRASALLPLPHPKTVRKHLSLVKSTCGFDKDFLNLLQKKSEGMLERSKHGVLLFDAVNLRKSLAVNSSNLTYWGLEDYGGEVENKNCHKEYADHALVFMWQSLGSNFSQTIGCFASKGEVKGVIIAQLVLKAISLMENIGLYVDGIICDGATTNRRMWTEFGVDGTKDNLKNYFKHPIDPSRKVYVLSDFVHLFKCVRNRLHNNKYLRLHPNSKQISWDYFKEVYKEDIKHPGNLRMVPRITPQHLDLTPMSKMRVRLCTQVFSMSMANAIRFYESKGSLMLKNAGETANFVEFWNNLFDNFNRNLPWQGLKSTNDKGFQGFVDALHYINCWEDQMIDGSIGPEEFLTKQTAQGLRVTITSTIDLSKYLLETCGYDYVLTGKMCQDPLEKFFGIIRQSCGPNDHPTTPTFLHLYKILSVYSVLKPPKHGNCTITTMDAPKISISDLKEIFHNKSFQRTEKINQLKLKLDQLIEDGLWEPCDVLPQVDNSMENSTRDCLIYYICGYVTKQILKKQKCNECISYFKEGNADHPCAELVNLKTNGKLMYPNTALFEFLNIVEHSFAKHCNDFYVFENVINDITQNNLNFKFSCSFHKVEIASEVIVYYLQMRMRQHTYQENLKFQKVAREKKKIAKLYNS</sequence>
<evidence type="ECO:0000256" key="1">
    <source>
        <dbReference type="ARBA" id="ARBA00022723"/>
    </source>
</evidence>
<dbReference type="Pfam" id="PF21789">
    <property type="entry name" value="TNP-like_RNaseH_C"/>
    <property type="match status" value="1"/>
</dbReference>
<dbReference type="InterPro" id="IPR048365">
    <property type="entry name" value="TNP-like_RNaseH_N"/>
</dbReference>
<dbReference type="SMART" id="SM00692">
    <property type="entry name" value="DM3"/>
    <property type="match status" value="1"/>
</dbReference>
<evidence type="ECO:0000256" key="4">
    <source>
        <dbReference type="ARBA" id="ARBA00023125"/>
    </source>
</evidence>
<evidence type="ECO:0000256" key="2">
    <source>
        <dbReference type="ARBA" id="ARBA00022771"/>
    </source>
</evidence>
<organism evidence="7 8">
    <name type="scientific">Macrosiphum euphorbiae</name>
    <name type="common">potato aphid</name>
    <dbReference type="NCBI Taxonomy" id="13131"/>
    <lineage>
        <taxon>Eukaryota</taxon>
        <taxon>Metazoa</taxon>
        <taxon>Ecdysozoa</taxon>
        <taxon>Arthropoda</taxon>
        <taxon>Hexapoda</taxon>
        <taxon>Insecta</taxon>
        <taxon>Pterygota</taxon>
        <taxon>Neoptera</taxon>
        <taxon>Paraneoptera</taxon>
        <taxon>Hemiptera</taxon>
        <taxon>Sternorrhyncha</taxon>
        <taxon>Aphidomorpha</taxon>
        <taxon>Aphidoidea</taxon>
        <taxon>Aphididae</taxon>
        <taxon>Macrosiphini</taxon>
        <taxon>Macrosiphum</taxon>
    </lineage>
</organism>
<dbReference type="InterPro" id="IPR048366">
    <property type="entry name" value="TNP-like_GBD"/>
</dbReference>
<dbReference type="Pfam" id="PF12017">
    <property type="entry name" value="Tnp_P_element"/>
    <property type="match status" value="1"/>
</dbReference>
<dbReference type="GO" id="GO:0008270">
    <property type="term" value="F:zinc ion binding"/>
    <property type="evidence" value="ECO:0007669"/>
    <property type="project" value="UniProtKB-KW"/>
</dbReference>
<dbReference type="PROSITE" id="PS50950">
    <property type="entry name" value="ZF_THAP"/>
    <property type="match status" value="1"/>
</dbReference>
<dbReference type="SMART" id="SM00980">
    <property type="entry name" value="THAP"/>
    <property type="match status" value="1"/>
</dbReference>
<dbReference type="InterPro" id="IPR021896">
    <property type="entry name" value="THAP9-like_HTH"/>
</dbReference>
<dbReference type="GO" id="GO:0003677">
    <property type="term" value="F:DNA binding"/>
    <property type="evidence" value="ECO:0007669"/>
    <property type="project" value="UniProtKB-UniRule"/>
</dbReference>
<gene>
    <name evidence="7" type="ORF">MEUPH1_LOCUS29593</name>
</gene>
<proteinExistence type="predicted"/>
<dbReference type="AlphaFoldDB" id="A0AAV0Y5J3"/>
<feature type="domain" description="THAP-type" evidence="6">
    <location>
        <begin position="1"/>
        <end position="89"/>
    </location>
</feature>
<dbReference type="PANTHER" id="PTHR47577">
    <property type="entry name" value="THAP DOMAIN-CONTAINING PROTEIN 6"/>
    <property type="match status" value="1"/>
</dbReference>
<dbReference type="Gene3D" id="6.20.210.20">
    <property type="entry name" value="THAP domain"/>
    <property type="match status" value="1"/>
</dbReference>
<keyword evidence="3" id="KW-0862">Zinc</keyword>
<dbReference type="EMBL" id="CARXXK010001450">
    <property type="protein sequence ID" value="CAI6376189.1"/>
    <property type="molecule type" value="Genomic_DNA"/>
</dbReference>
<evidence type="ECO:0000256" key="3">
    <source>
        <dbReference type="ARBA" id="ARBA00022833"/>
    </source>
</evidence>
<dbReference type="InterPro" id="IPR048367">
    <property type="entry name" value="TNP-like_RNaseH_C"/>
</dbReference>
<dbReference type="SUPFAM" id="SSF57716">
    <property type="entry name" value="Glucocorticoid receptor-like (DNA-binding domain)"/>
    <property type="match status" value="1"/>
</dbReference>
<evidence type="ECO:0000256" key="5">
    <source>
        <dbReference type="PROSITE-ProRule" id="PRU00309"/>
    </source>
</evidence>